<organism evidence="2 3">
    <name type="scientific">Pelobates cultripes</name>
    <name type="common">Western spadefoot toad</name>
    <dbReference type="NCBI Taxonomy" id="61616"/>
    <lineage>
        <taxon>Eukaryota</taxon>
        <taxon>Metazoa</taxon>
        <taxon>Chordata</taxon>
        <taxon>Craniata</taxon>
        <taxon>Vertebrata</taxon>
        <taxon>Euteleostomi</taxon>
        <taxon>Amphibia</taxon>
        <taxon>Batrachia</taxon>
        <taxon>Anura</taxon>
        <taxon>Pelobatoidea</taxon>
        <taxon>Pelobatidae</taxon>
        <taxon>Pelobates</taxon>
    </lineage>
</organism>
<proteinExistence type="predicted"/>
<dbReference type="AlphaFoldDB" id="A0AAD1RWX7"/>
<dbReference type="Proteomes" id="UP001295444">
    <property type="component" value="Chromosome 04"/>
</dbReference>
<evidence type="ECO:0000256" key="1">
    <source>
        <dbReference type="SAM" id="MobiDB-lite"/>
    </source>
</evidence>
<dbReference type="EMBL" id="OW240915">
    <property type="protein sequence ID" value="CAH2283142.1"/>
    <property type="molecule type" value="Genomic_DNA"/>
</dbReference>
<evidence type="ECO:0000313" key="3">
    <source>
        <dbReference type="Proteomes" id="UP001295444"/>
    </source>
</evidence>
<feature type="non-terminal residue" evidence="2">
    <location>
        <position position="55"/>
    </location>
</feature>
<protein>
    <submittedName>
        <fullName evidence="2">Uncharacterized protein</fullName>
    </submittedName>
</protein>
<feature type="region of interest" description="Disordered" evidence="1">
    <location>
        <begin position="31"/>
        <end position="55"/>
    </location>
</feature>
<sequence>MASGGYPGLMVTALTATGVPRWSQTNHLDWQMLPEEQPTRRSGQTDINADTEETT</sequence>
<name>A0AAD1RWX7_PELCU</name>
<evidence type="ECO:0000313" key="2">
    <source>
        <dbReference type="EMBL" id="CAH2283142.1"/>
    </source>
</evidence>
<keyword evidence="3" id="KW-1185">Reference proteome</keyword>
<gene>
    <name evidence="2" type="ORF">PECUL_23A046712</name>
</gene>
<accession>A0AAD1RWX7</accession>
<reference evidence="2" key="1">
    <citation type="submission" date="2022-03" db="EMBL/GenBank/DDBJ databases">
        <authorList>
            <person name="Alioto T."/>
            <person name="Alioto T."/>
            <person name="Gomez Garrido J."/>
        </authorList>
    </citation>
    <scope>NUCLEOTIDE SEQUENCE</scope>
</reference>